<gene>
    <name evidence="3" type="ORF">ROHU_028237</name>
</gene>
<organism evidence="3 4">
    <name type="scientific">Labeo rohita</name>
    <name type="common">Indian major carp</name>
    <name type="synonym">Cyprinus rohita</name>
    <dbReference type="NCBI Taxonomy" id="84645"/>
    <lineage>
        <taxon>Eukaryota</taxon>
        <taxon>Metazoa</taxon>
        <taxon>Chordata</taxon>
        <taxon>Craniata</taxon>
        <taxon>Vertebrata</taxon>
        <taxon>Euteleostomi</taxon>
        <taxon>Actinopterygii</taxon>
        <taxon>Neopterygii</taxon>
        <taxon>Teleostei</taxon>
        <taxon>Ostariophysi</taxon>
        <taxon>Cypriniformes</taxon>
        <taxon>Cyprinidae</taxon>
        <taxon>Labeoninae</taxon>
        <taxon>Labeonini</taxon>
        <taxon>Labeo</taxon>
    </lineage>
</organism>
<dbReference type="GO" id="GO:0016192">
    <property type="term" value="P:vesicle-mediated transport"/>
    <property type="evidence" value="ECO:0007669"/>
    <property type="project" value="InterPro"/>
</dbReference>
<dbReference type="GO" id="GO:0015031">
    <property type="term" value="P:protein transport"/>
    <property type="evidence" value="ECO:0007669"/>
    <property type="project" value="UniProtKB-KW"/>
</dbReference>
<dbReference type="PANTHER" id="PTHR11679">
    <property type="entry name" value="VESICLE PROTEIN SORTING-ASSOCIATED"/>
    <property type="match status" value="1"/>
</dbReference>
<protein>
    <submittedName>
        <fullName evidence="3">Sec1 family domain-containing 2</fullName>
    </submittedName>
</protein>
<dbReference type="Proteomes" id="UP000290572">
    <property type="component" value="Unassembled WGS sequence"/>
</dbReference>
<evidence type="ECO:0000256" key="2">
    <source>
        <dbReference type="ARBA" id="ARBA00022927"/>
    </source>
</evidence>
<keyword evidence="2" id="KW-0653">Protein transport</keyword>
<evidence type="ECO:0000313" key="4">
    <source>
        <dbReference type="Proteomes" id="UP000290572"/>
    </source>
</evidence>
<dbReference type="STRING" id="84645.A0A498MDU8"/>
<dbReference type="SUPFAM" id="SSF56815">
    <property type="entry name" value="Sec1/munc18-like (SM) proteins"/>
    <property type="match status" value="1"/>
</dbReference>
<keyword evidence="2" id="KW-0813">Transport</keyword>
<keyword evidence="4" id="KW-1185">Reference proteome</keyword>
<evidence type="ECO:0000313" key="3">
    <source>
        <dbReference type="EMBL" id="RXN15187.1"/>
    </source>
</evidence>
<comment type="similarity">
    <text evidence="1">Belongs to the STXBP/unc-18/SEC1 family.</text>
</comment>
<dbReference type="InterPro" id="IPR001619">
    <property type="entry name" value="Sec1-like"/>
</dbReference>
<dbReference type="Gene3D" id="3.40.50.1910">
    <property type="match status" value="1"/>
</dbReference>
<evidence type="ECO:0000256" key="1">
    <source>
        <dbReference type="ARBA" id="ARBA00009884"/>
    </source>
</evidence>
<name>A0A498MDU8_LABRO</name>
<accession>A0A498MDU8</accession>
<dbReference type="InterPro" id="IPR027482">
    <property type="entry name" value="Sec1-like_dom2"/>
</dbReference>
<dbReference type="AlphaFoldDB" id="A0A498MDU8"/>
<sequence>MDSNYMVCRCHLQTALGDSDLAEVLKQLLPLIKSSESGTGSGSGDLSVDDLLVLLVYVYSMAQEACPGGPEEEKRIEKALGDSDLAEVLKQLLPLIKSSESGTGSGSGELSVDDLLVLLVYVYSMAQEACPGGPEEEKRIEKVENELIGALTLRLTQQTTLSPLLQEITGISGPVELTVKHAHSALENVFETLRGVSHARDHLKHFNSVYTASDGAHQATYRPLLKQVLEEIFHPDRRECPDVEHMSGGLTDLLKTGFSMFMKVTRPHPSDHPLLFLFLVGGVTPSELRLIREVVSNHKSGTQVLVMSTRLLRPSDVPHLLFSADRLKPDIGV</sequence>
<dbReference type="EMBL" id="QBIY01012862">
    <property type="protein sequence ID" value="RXN15187.1"/>
    <property type="molecule type" value="Genomic_DNA"/>
</dbReference>
<proteinExistence type="inferred from homology"/>
<reference evidence="3 4" key="1">
    <citation type="submission" date="2018-03" db="EMBL/GenBank/DDBJ databases">
        <title>Draft genome sequence of Rohu Carp (Labeo rohita).</title>
        <authorList>
            <person name="Das P."/>
            <person name="Kushwaha B."/>
            <person name="Joshi C.G."/>
            <person name="Kumar D."/>
            <person name="Nagpure N.S."/>
            <person name="Sahoo L."/>
            <person name="Das S.P."/>
            <person name="Bit A."/>
            <person name="Patnaik S."/>
            <person name="Meher P.K."/>
            <person name="Jayasankar P."/>
            <person name="Koringa P.G."/>
            <person name="Patel N.V."/>
            <person name="Hinsu A.T."/>
            <person name="Kumar R."/>
            <person name="Pandey M."/>
            <person name="Agarwal S."/>
            <person name="Srivastava S."/>
            <person name="Singh M."/>
            <person name="Iquebal M.A."/>
            <person name="Jaiswal S."/>
            <person name="Angadi U.B."/>
            <person name="Kumar N."/>
            <person name="Raza M."/>
            <person name="Shah T.M."/>
            <person name="Rai A."/>
            <person name="Jena J.K."/>
        </authorList>
    </citation>
    <scope>NUCLEOTIDE SEQUENCE [LARGE SCALE GENOMIC DNA]</scope>
    <source>
        <strain evidence="3">DASCIFA01</strain>
        <tissue evidence="3">Testis</tissue>
    </source>
</reference>
<dbReference type="InterPro" id="IPR036045">
    <property type="entry name" value="Sec1-like_sf"/>
</dbReference>
<comment type="caution">
    <text evidence="3">The sequence shown here is derived from an EMBL/GenBank/DDBJ whole genome shotgun (WGS) entry which is preliminary data.</text>
</comment>